<feature type="domain" description="TcaA 4th" evidence="4">
    <location>
        <begin position="269"/>
        <end position="336"/>
    </location>
</feature>
<evidence type="ECO:0000259" key="3">
    <source>
        <dbReference type="Pfam" id="PF13240"/>
    </source>
</evidence>
<dbReference type="InterPro" id="IPR026870">
    <property type="entry name" value="Zinc_ribbon_dom"/>
</dbReference>
<feature type="domain" description="Zinc-ribbon" evidence="3">
    <location>
        <begin position="6"/>
        <end position="26"/>
    </location>
</feature>
<feature type="region of interest" description="Disordered" evidence="1">
    <location>
        <begin position="32"/>
        <end position="75"/>
    </location>
</feature>
<comment type="caution">
    <text evidence="5">The sequence shown here is derived from an EMBL/GenBank/DDBJ whole genome shotgun (WGS) entry which is preliminary data.</text>
</comment>
<dbReference type="PATRIC" id="fig|1227363.6.peg.318"/>
<dbReference type="AlphaFoldDB" id="M5J7D0"/>
<proteinExistence type="predicted"/>
<dbReference type="RefSeq" id="WP_009551793.1">
    <property type="nucleotide sequence ID" value="NZ_ANAG01000005.1"/>
</dbReference>
<protein>
    <recommendedName>
        <fullName evidence="7">Zinc-ribbon domain-containing protein</fullName>
    </recommendedName>
</protein>
<keyword evidence="6" id="KW-1185">Reference proteome</keyword>
<sequence>MAANKFCPNCGHPVSEDEKFCANCGQVLQEAEPSQLAESQEVQAEPVTPEPQPVAEQPQEQEIQQYSRQSPANQSKKTNKGIVAAVIVLVVLLGGYLFGRNYYTSAKQMDRFLTELADSKGDVSPYLTSSDSSLEISKDEANAFRKMFTGDQKTIDGLKSALTANMTYGRWTWVKSGHRLLVFPAYKLQVEPVYVKLYTNHSGVKVYRDDKKLTTTTAASQVVKVGPILPGRYTFKATGTVKGKKLSSVKTEYITYGKDNQVKLNLKTATFTVQGPENSTIYINGEKVGSLDKDGKKKFTDYPLTDGGKLYLQTKFDGKTVKSKTVSIEKELDKGNNTITPDYDGLVDKEAAEELLADAFSGLKYGEDSSVADDDFIDGENNDGYNELVAFFNSIGDNLQDVKVVKVNSIAPLEKNKARISYSVKYRFNNEDSVKIQQFTYNNAEIEKEDGSYKIKAIGKTGTEPDWERTLED</sequence>
<name>M5J7D0_9LACO</name>
<feature type="compositionally biased region" description="Polar residues" evidence="1">
    <location>
        <begin position="66"/>
        <end position="75"/>
    </location>
</feature>
<keyword evidence="2" id="KW-1133">Transmembrane helix</keyword>
<evidence type="ECO:0000313" key="5">
    <source>
        <dbReference type="EMBL" id="EKW99532.1"/>
    </source>
</evidence>
<evidence type="ECO:0000313" key="6">
    <source>
        <dbReference type="Proteomes" id="UP000011912"/>
    </source>
</evidence>
<dbReference type="PANTHER" id="PTHR40038">
    <property type="entry name" value="MEMBRANE-ASSOCIATED PROTEIN TCAA"/>
    <property type="match status" value="1"/>
</dbReference>
<keyword evidence="2" id="KW-0472">Membrane</keyword>
<feature type="compositionally biased region" description="Low complexity" evidence="1">
    <location>
        <begin position="40"/>
        <end position="65"/>
    </location>
</feature>
<feature type="transmembrane region" description="Helical" evidence="2">
    <location>
        <begin position="81"/>
        <end position="99"/>
    </location>
</feature>
<dbReference type="Pfam" id="PF22820">
    <property type="entry name" value="TcaA_3rd_4th"/>
    <property type="match status" value="1"/>
</dbReference>
<dbReference type="Pfam" id="PF13240">
    <property type="entry name" value="Zn_Ribbon_1"/>
    <property type="match status" value="1"/>
</dbReference>
<dbReference type="PANTHER" id="PTHR40038:SF1">
    <property type="entry name" value="MEMBRANE-ASSOCIATED PROTEIN TCAA"/>
    <property type="match status" value="1"/>
</dbReference>
<evidence type="ECO:0000256" key="2">
    <source>
        <dbReference type="SAM" id="Phobius"/>
    </source>
</evidence>
<evidence type="ECO:0008006" key="7">
    <source>
        <dbReference type="Google" id="ProtNLM"/>
    </source>
</evidence>
<accession>M5J7D0</accession>
<keyword evidence="2" id="KW-0812">Transmembrane</keyword>
<organism evidence="5 6">
    <name type="scientific">Ligilactobacillus saerimneri 30a</name>
    <dbReference type="NCBI Taxonomy" id="1227363"/>
    <lineage>
        <taxon>Bacteria</taxon>
        <taxon>Bacillati</taxon>
        <taxon>Bacillota</taxon>
        <taxon>Bacilli</taxon>
        <taxon>Lactobacillales</taxon>
        <taxon>Lactobacillaceae</taxon>
        <taxon>Ligilactobacillus</taxon>
    </lineage>
</organism>
<evidence type="ECO:0000256" key="1">
    <source>
        <dbReference type="SAM" id="MobiDB-lite"/>
    </source>
</evidence>
<dbReference type="Proteomes" id="UP000011912">
    <property type="component" value="Unassembled WGS sequence"/>
</dbReference>
<evidence type="ECO:0000259" key="4">
    <source>
        <dbReference type="Pfam" id="PF22820"/>
    </source>
</evidence>
<reference evidence="5 6" key="1">
    <citation type="journal article" date="2013" name="Genome Announc.">
        <title>Genome Sequence of Lactobacillus saerimneri 30a (Formerly Lactobacillus sp. Strain 30a), a Reference Lactic Acid Bacterium Strain Producing Biogenic Amines.</title>
        <authorList>
            <person name="Romano A."/>
            <person name="Trip H."/>
            <person name="Campbell-Sills H."/>
            <person name="Bouchez O."/>
            <person name="Sherman D."/>
            <person name="Lolkema J.S."/>
            <person name="Lucas P.M."/>
        </authorList>
    </citation>
    <scope>NUCLEOTIDE SEQUENCE [LARGE SCALE GENOMIC DNA]</scope>
    <source>
        <strain evidence="5 6">30a</strain>
    </source>
</reference>
<dbReference type="STRING" id="1227363.D271_01637"/>
<dbReference type="InterPro" id="IPR054530">
    <property type="entry name" value="TcaA_4th"/>
</dbReference>
<dbReference type="EMBL" id="ANAG01000005">
    <property type="protein sequence ID" value="EKW99532.1"/>
    <property type="molecule type" value="Genomic_DNA"/>
</dbReference>
<gene>
    <name evidence="5" type="ORF">D271_01637</name>
</gene>